<dbReference type="Proteomes" id="UP000223527">
    <property type="component" value="Unassembled WGS sequence"/>
</dbReference>
<evidence type="ECO:0000313" key="2">
    <source>
        <dbReference type="Proteomes" id="UP000223527"/>
    </source>
</evidence>
<keyword evidence="2" id="KW-1185">Reference proteome</keyword>
<dbReference type="OrthoDB" id="7593450at2"/>
<dbReference type="AlphaFoldDB" id="A0A2C6XWR3"/>
<dbReference type="InterPro" id="IPR011990">
    <property type="entry name" value="TPR-like_helical_dom_sf"/>
</dbReference>
<reference evidence="1 2" key="1">
    <citation type="submission" date="2017-10" db="EMBL/GenBank/DDBJ databases">
        <authorList>
            <person name="Banno H."/>
            <person name="Chua N.-H."/>
        </authorList>
    </citation>
    <scope>NUCLEOTIDE SEQUENCE [LARGE SCALE GENOMIC DNA]</scope>
    <source>
        <strain evidence="1 2">YW11</strain>
    </source>
</reference>
<dbReference type="Gene3D" id="1.25.40.10">
    <property type="entry name" value="Tetratricopeptide repeat domain"/>
    <property type="match status" value="1"/>
</dbReference>
<gene>
    <name evidence="1" type="ORF">CR162_21100</name>
</gene>
<dbReference type="RefSeq" id="WP_099097456.1">
    <property type="nucleotide sequence ID" value="NZ_PDNU01000080.1"/>
</dbReference>
<proteinExistence type="predicted"/>
<organism evidence="1 2">
    <name type="scientific">Teichococcus rhizosphaerae</name>
    <dbReference type="NCBI Taxonomy" id="1335062"/>
    <lineage>
        <taxon>Bacteria</taxon>
        <taxon>Pseudomonadati</taxon>
        <taxon>Pseudomonadota</taxon>
        <taxon>Alphaproteobacteria</taxon>
        <taxon>Acetobacterales</taxon>
        <taxon>Roseomonadaceae</taxon>
        <taxon>Roseomonas</taxon>
    </lineage>
</organism>
<dbReference type="Gene3D" id="1.20.58.320">
    <property type="entry name" value="TPR-like"/>
    <property type="match status" value="1"/>
</dbReference>
<protein>
    <recommendedName>
        <fullName evidence="3">DUF924 domain-containing protein</fullName>
    </recommendedName>
</protein>
<dbReference type="InterPro" id="IPR010323">
    <property type="entry name" value="DUF924"/>
</dbReference>
<evidence type="ECO:0000313" key="1">
    <source>
        <dbReference type="EMBL" id="PHK92972.1"/>
    </source>
</evidence>
<dbReference type="SUPFAM" id="SSF48452">
    <property type="entry name" value="TPR-like"/>
    <property type="match status" value="1"/>
</dbReference>
<name>A0A2C6XWR3_9PROT</name>
<comment type="caution">
    <text evidence="1">The sequence shown here is derived from an EMBL/GenBank/DDBJ whole genome shotgun (WGS) entry which is preliminary data.</text>
</comment>
<dbReference type="EMBL" id="PDNU01000080">
    <property type="protein sequence ID" value="PHK92972.1"/>
    <property type="molecule type" value="Genomic_DNA"/>
</dbReference>
<sequence>MTAPQEVLDFWFEGEPGLFRRRWFQRDDDFDAAIRARFGGAVAPARDGALDGWAETPEGALALTILLDQFPRNLFRGTPEAFASDAHARAIARRAVLERRHDLALHPVQRGFLYLPFEHSEEMADQALSVTLFEGLRDHGEARQPGGVIDYAWRHWAVIRRFGRFPHRNAALGRENTPAEAAYLAQPGAGF</sequence>
<accession>A0A2C6XWR3</accession>
<dbReference type="Pfam" id="PF06041">
    <property type="entry name" value="DUF924"/>
    <property type="match status" value="1"/>
</dbReference>
<evidence type="ECO:0008006" key="3">
    <source>
        <dbReference type="Google" id="ProtNLM"/>
    </source>
</evidence>